<dbReference type="InterPro" id="IPR042203">
    <property type="entry name" value="Leu/Phe-tRNA_Trfase_C"/>
</dbReference>
<comment type="caution">
    <text evidence="5">The sequence shown here is derived from an EMBL/GenBank/DDBJ whole genome shotgun (WGS) entry which is preliminary data.</text>
</comment>
<dbReference type="Gene3D" id="3.40.630.70">
    <property type="entry name" value="Leucyl/phenylalanyl-tRNA-protein transferase, C-terminal domain"/>
    <property type="match status" value="1"/>
</dbReference>
<gene>
    <name evidence="4" type="primary">aat</name>
    <name evidence="5" type="ORF">GGR88_001301</name>
</gene>
<name>A0ABX0XM50_9SPHN</name>
<dbReference type="EC" id="2.3.2.6" evidence="4"/>
<organism evidence="5 6">
    <name type="scientific">Sphingomonas jejuensis</name>
    <dbReference type="NCBI Taxonomy" id="904715"/>
    <lineage>
        <taxon>Bacteria</taxon>
        <taxon>Pseudomonadati</taxon>
        <taxon>Pseudomonadota</taxon>
        <taxon>Alphaproteobacteria</taxon>
        <taxon>Sphingomonadales</taxon>
        <taxon>Sphingomonadaceae</taxon>
        <taxon>Sphingomonas</taxon>
    </lineage>
</organism>
<dbReference type="InterPro" id="IPR016181">
    <property type="entry name" value="Acyl_CoA_acyltransferase"/>
</dbReference>
<comment type="catalytic activity">
    <reaction evidence="4">
        <text>N-terminal L-arginyl-[protein] + L-leucyl-tRNA(Leu) = N-terminal L-leucyl-L-arginyl-[protein] + tRNA(Leu) + H(+)</text>
        <dbReference type="Rhea" id="RHEA:50416"/>
        <dbReference type="Rhea" id="RHEA-COMP:9613"/>
        <dbReference type="Rhea" id="RHEA-COMP:9622"/>
        <dbReference type="Rhea" id="RHEA-COMP:12672"/>
        <dbReference type="Rhea" id="RHEA-COMP:12673"/>
        <dbReference type="ChEBI" id="CHEBI:15378"/>
        <dbReference type="ChEBI" id="CHEBI:64719"/>
        <dbReference type="ChEBI" id="CHEBI:78442"/>
        <dbReference type="ChEBI" id="CHEBI:78494"/>
        <dbReference type="ChEBI" id="CHEBI:133044"/>
        <dbReference type="EC" id="2.3.2.6"/>
    </reaction>
</comment>
<dbReference type="PANTHER" id="PTHR30098">
    <property type="entry name" value="LEUCYL/PHENYLALANYL-TRNA--PROTEIN TRANSFERASE"/>
    <property type="match status" value="1"/>
</dbReference>
<reference evidence="5 6" key="1">
    <citation type="submission" date="2020-03" db="EMBL/GenBank/DDBJ databases">
        <title>Genomic Encyclopedia of Type Strains, Phase IV (KMG-IV): sequencing the most valuable type-strain genomes for metagenomic binning, comparative biology and taxonomic classification.</title>
        <authorList>
            <person name="Goeker M."/>
        </authorList>
    </citation>
    <scope>NUCLEOTIDE SEQUENCE [LARGE SCALE GENOMIC DNA]</scope>
    <source>
        <strain evidence="5 6">DSM 27651</strain>
    </source>
</reference>
<dbReference type="NCBIfam" id="TIGR00667">
    <property type="entry name" value="aat"/>
    <property type="match status" value="1"/>
</dbReference>
<comment type="catalytic activity">
    <reaction evidence="4">
        <text>L-phenylalanyl-tRNA(Phe) + an N-terminal L-alpha-aminoacyl-[protein] = an N-terminal L-phenylalanyl-L-alpha-aminoacyl-[protein] + tRNA(Phe)</text>
        <dbReference type="Rhea" id="RHEA:43632"/>
        <dbReference type="Rhea" id="RHEA-COMP:9668"/>
        <dbReference type="Rhea" id="RHEA-COMP:9699"/>
        <dbReference type="Rhea" id="RHEA-COMP:10636"/>
        <dbReference type="Rhea" id="RHEA-COMP:10637"/>
        <dbReference type="ChEBI" id="CHEBI:78442"/>
        <dbReference type="ChEBI" id="CHEBI:78531"/>
        <dbReference type="ChEBI" id="CHEBI:78597"/>
        <dbReference type="ChEBI" id="CHEBI:83561"/>
        <dbReference type="EC" id="2.3.2.6"/>
    </reaction>
</comment>
<evidence type="ECO:0000256" key="2">
    <source>
        <dbReference type="ARBA" id="ARBA00022679"/>
    </source>
</evidence>
<evidence type="ECO:0000313" key="6">
    <source>
        <dbReference type="Proteomes" id="UP000734218"/>
    </source>
</evidence>
<evidence type="ECO:0000313" key="5">
    <source>
        <dbReference type="EMBL" id="NJC33827.1"/>
    </source>
</evidence>
<comment type="similarity">
    <text evidence="4">Belongs to the L/F-transferase family.</text>
</comment>
<evidence type="ECO:0000256" key="3">
    <source>
        <dbReference type="ARBA" id="ARBA00023315"/>
    </source>
</evidence>
<evidence type="ECO:0000256" key="4">
    <source>
        <dbReference type="HAMAP-Rule" id="MF_00688"/>
    </source>
</evidence>
<dbReference type="SUPFAM" id="SSF55729">
    <property type="entry name" value="Acyl-CoA N-acyltransferases (Nat)"/>
    <property type="match status" value="1"/>
</dbReference>
<protein>
    <recommendedName>
        <fullName evidence="4">Leucyl/phenylalanyl-tRNA--protein transferase</fullName>
        <ecNumber evidence="4">2.3.2.6</ecNumber>
    </recommendedName>
    <alternativeName>
        <fullName evidence="4">L/F-transferase</fullName>
    </alternativeName>
    <alternativeName>
        <fullName evidence="4">Leucyltransferase</fullName>
    </alternativeName>
    <alternativeName>
        <fullName evidence="4">Phenyalanyltransferase</fullName>
    </alternativeName>
</protein>
<proteinExistence type="inferred from homology"/>
<comment type="catalytic activity">
    <reaction evidence="4">
        <text>N-terminal L-lysyl-[protein] + L-leucyl-tRNA(Leu) = N-terminal L-leucyl-L-lysyl-[protein] + tRNA(Leu) + H(+)</text>
        <dbReference type="Rhea" id="RHEA:12340"/>
        <dbReference type="Rhea" id="RHEA-COMP:9613"/>
        <dbReference type="Rhea" id="RHEA-COMP:9622"/>
        <dbReference type="Rhea" id="RHEA-COMP:12670"/>
        <dbReference type="Rhea" id="RHEA-COMP:12671"/>
        <dbReference type="ChEBI" id="CHEBI:15378"/>
        <dbReference type="ChEBI" id="CHEBI:65249"/>
        <dbReference type="ChEBI" id="CHEBI:78442"/>
        <dbReference type="ChEBI" id="CHEBI:78494"/>
        <dbReference type="ChEBI" id="CHEBI:133043"/>
        <dbReference type="EC" id="2.3.2.6"/>
    </reaction>
</comment>
<dbReference type="PANTHER" id="PTHR30098:SF2">
    <property type="entry name" value="LEUCYL_PHENYLALANYL-TRNA--PROTEIN TRANSFERASE"/>
    <property type="match status" value="1"/>
</dbReference>
<sequence>MTRVRAIDPDLMLRAYAAGIFPMADDRAAADVYWVEPKRRGILPLDGFRLSRSLAKTLRSGHFVVTVDRAFDRVIAGCAEQTADRPGTWINRSIEDACRTLHQRGFAHSVECWQNGVLVGGLYGIALGRAFFGESMFSRTRDASKVALAHLVARLRAGGFVLLDCQFITPHLASLGAIEVPRDRYSVLLEEALGVGAGAAVGSAEAVPIGADFAALDRLLPPPPRLDEIDTVSGPASGYVIAQLLVQTSQTGCSTMLSDGDSLNSQPENTRRS</sequence>
<evidence type="ECO:0000256" key="1">
    <source>
        <dbReference type="ARBA" id="ARBA00022490"/>
    </source>
</evidence>
<dbReference type="GO" id="GO:0008914">
    <property type="term" value="F:leucyl-tRNA--protein transferase activity"/>
    <property type="evidence" value="ECO:0007669"/>
    <property type="project" value="UniProtKB-EC"/>
</dbReference>
<keyword evidence="3 4" id="KW-0012">Acyltransferase</keyword>
<keyword evidence="1 4" id="KW-0963">Cytoplasm</keyword>
<comment type="function">
    <text evidence="4">Functions in the N-end rule pathway of protein degradation where it conjugates Leu, Phe and, less efficiently, Met from aminoacyl-tRNAs to the N-termini of proteins containing an N-terminal arginine or lysine.</text>
</comment>
<accession>A0ABX0XM50</accession>
<comment type="subcellular location">
    <subcellularLocation>
        <location evidence="4">Cytoplasm</location>
    </subcellularLocation>
</comment>
<dbReference type="Proteomes" id="UP000734218">
    <property type="component" value="Unassembled WGS sequence"/>
</dbReference>
<dbReference type="Pfam" id="PF03588">
    <property type="entry name" value="Leu_Phe_trans"/>
    <property type="match status" value="1"/>
</dbReference>
<keyword evidence="6" id="KW-1185">Reference proteome</keyword>
<dbReference type="EMBL" id="JAATJE010000001">
    <property type="protein sequence ID" value="NJC33827.1"/>
    <property type="molecule type" value="Genomic_DNA"/>
</dbReference>
<dbReference type="InterPro" id="IPR004616">
    <property type="entry name" value="Leu/Phe-tRNA_Trfase"/>
</dbReference>
<keyword evidence="2 4" id="KW-0808">Transferase</keyword>
<dbReference type="HAMAP" id="MF_00688">
    <property type="entry name" value="Leu_Phe_trans"/>
    <property type="match status" value="1"/>
</dbReference>